<evidence type="ECO:0000256" key="1">
    <source>
        <dbReference type="ARBA" id="ARBA00004651"/>
    </source>
</evidence>
<proteinExistence type="predicted"/>
<dbReference type="InterPro" id="IPR020846">
    <property type="entry name" value="MFS_dom"/>
</dbReference>
<dbReference type="PANTHER" id="PTHR23513:SF6">
    <property type="entry name" value="MAJOR FACILITATOR SUPERFAMILY ASSOCIATED DOMAIN-CONTAINING PROTEIN"/>
    <property type="match status" value="1"/>
</dbReference>
<keyword evidence="5 6" id="KW-0472">Membrane</keyword>
<evidence type="ECO:0000256" key="6">
    <source>
        <dbReference type="SAM" id="Phobius"/>
    </source>
</evidence>
<protein>
    <submittedName>
        <fullName evidence="8">MFS transporter</fullName>
    </submittedName>
</protein>
<dbReference type="PROSITE" id="PS50850">
    <property type="entry name" value="MFS"/>
    <property type="match status" value="1"/>
</dbReference>
<keyword evidence="2" id="KW-1003">Cell membrane</keyword>
<dbReference type="EMBL" id="CAJNBJ010000018">
    <property type="protein sequence ID" value="CAE6785751.1"/>
    <property type="molecule type" value="Genomic_DNA"/>
</dbReference>
<dbReference type="InterPro" id="IPR011701">
    <property type="entry name" value="MFS"/>
</dbReference>
<feature type="transmembrane region" description="Helical" evidence="6">
    <location>
        <begin position="226"/>
        <end position="250"/>
    </location>
</feature>
<evidence type="ECO:0000256" key="4">
    <source>
        <dbReference type="ARBA" id="ARBA00022989"/>
    </source>
</evidence>
<keyword evidence="9" id="KW-1185">Reference proteome</keyword>
<organism evidence="8 9">
    <name type="scientific">Nitrospira defluvii</name>
    <dbReference type="NCBI Taxonomy" id="330214"/>
    <lineage>
        <taxon>Bacteria</taxon>
        <taxon>Pseudomonadati</taxon>
        <taxon>Nitrospirota</taxon>
        <taxon>Nitrospiria</taxon>
        <taxon>Nitrospirales</taxon>
        <taxon>Nitrospiraceae</taxon>
        <taxon>Nitrospira</taxon>
    </lineage>
</organism>
<reference evidence="8 9" key="1">
    <citation type="submission" date="2021-02" db="EMBL/GenBank/DDBJ databases">
        <authorList>
            <person name="Han P."/>
        </authorList>
    </citation>
    <scope>NUCLEOTIDE SEQUENCE [LARGE SCALE GENOMIC DNA]</scope>
    <source>
        <strain evidence="8">Candidatus Nitrospira sp. ZN2</strain>
    </source>
</reference>
<dbReference type="PRINTS" id="PR01988">
    <property type="entry name" value="EXPORTERBACE"/>
</dbReference>
<evidence type="ECO:0000259" key="7">
    <source>
        <dbReference type="PROSITE" id="PS50850"/>
    </source>
</evidence>
<accession>A0ABN7M521</accession>
<feature type="transmembrane region" description="Helical" evidence="6">
    <location>
        <begin position="293"/>
        <end position="312"/>
    </location>
</feature>
<evidence type="ECO:0000256" key="3">
    <source>
        <dbReference type="ARBA" id="ARBA00022692"/>
    </source>
</evidence>
<dbReference type="Proteomes" id="UP000675880">
    <property type="component" value="Unassembled WGS sequence"/>
</dbReference>
<comment type="caution">
    <text evidence="8">The sequence shown here is derived from an EMBL/GenBank/DDBJ whole genome shotgun (WGS) entry which is preliminary data.</text>
</comment>
<dbReference type="RefSeq" id="WP_213043693.1">
    <property type="nucleotide sequence ID" value="NZ_CAJNBJ010000018.1"/>
</dbReference>
<feature type="transmembrane region" description="Helical" evidence="6">
    <location>
        <begin position="318"/>
        <end position="340"/>
    </location>
</feature>
<evidence type="ECO:0000313" key="8">
    <source>
        <dbReference type="EMBL" id="CAE6785751.1"/>
    </source>
</evidence>
<feature type="transmembrane region" description="Helical" evidence="6">
    <location>
        <begin position="77"/>
        <end position="99"/>
    </location>
</feature>
<evidence type="ECO:0000256" key="2">
    <source>
        <dbReference type="ARBA" id="ARBA00022475"/>
    </source>
</evidence>
<dbReference type="CDD" id="cd06173">
    <property type="entry name" value="MFS_MefA_like"/>
    <property type="match status" value="1"/>
</dbReference>
<evidence type="ECO:0000313" key="9">
    <source>
        <dbReference type="Proteomes" id="UP000675880"/>
    </source>
</evidence>
<dbReference type="SUPFAM" id="SSF103473">
    <property type="entry name" value="MFS general substrate transporter"/>
    <property type="match status" value="1"/>
</dbReference>
<sequence length="420" mass="44588">MAEVSRWLLTRDFRLMWWSQVLSQVAEGVSKLALLWFVYAVTGSPLKTTVIGLLLTLPPILFGPFIGVVVDRLPKKAILIGSDLARGVLIGVIPCLVSVEHFTVASLYLLTFLYGVATALFVPTLSSVVPFMVGRPRFTAANALLQSTTSIGIILGPAAGGLGIAFSGSQDVLCVNALTYVASAACLLPIQLHGADGKPTAGLGEGRFLGQVLDGLRWAFLSHRTMLALIILASIYTLGSGAFSTLFPVFGRHLLGLGPVEIGYLWSWLGAGLLLSSFGLIRVSAWDLPRRLVVIMLSCALAGLALIGLTWTQDVWTASLLVVCIGIGFGSWTPIAWGIIQEVAPPRMVGRVMAVYTAVATATSMLGMTLFGWVAESFGSVPSVIGIGVVMGVLAGGTVWFRGRMGGAGVWRKTPEYTHR</sequence>
<evidence type="ECO:0000256" key="5">
    <source>
        <dbReference type="ARBA" id="ARBA00023136"/>
    </source>
</evidence>
<feature type="transmembrane region" description="Helical" evidence="6">
    <location>
        <begin position="381"/>
        <end position="403"/>
    </location>
</feature>
<keyword evidence="4 6" id="KW-1133">Transmembrane helix</keyword>
<dbReference type="InterPro" id="IPR022324">
    <property type="entry name" value="Bacilysin_exporter_BacE_put"/>
</dbReference>
<dbReference type="Gene3D" id="1.20.1250.20">
    <property type="entry name" value="MFS general substrate transporter like domains"/>
    <property type="match status" value="1"/>
</dbReference>
<dbReference type="Pfam" id="PF07690">
    <property type="entry name" value="MFS_1"/>
    <property type="match status" value="1"/>
</dbReference>
<feature type="transmembrane region" description="Helical" evidence="6">
    <location>
        <begin position="21"/>
        <end position="39"/>
    </location>
</feature>
<comment type="subcellular location">
    <subcellularLocation>
        <location evidence="1">Cell membrane</location>
        <topology evidence="1">Multi-pass membrane protein</topology>
    </subcellularLocation>
</comment>
<feature type="transmembrane region" description="Helical" evidence="6">
    <location>
        <begin position="262"/>
        <end position="281"/>
    </location>
</feature>
<feature type="domain" description="Major facilitator superfamily (MFS) profile" evidence="7">
    <location>
        <begin position="203"/>
        <end position="420"/>
    </location>
</feature>
<dbReference type="InterPro" id="IPR036259">
    <property type="entry name" value="MFS_trans_sf"/>
</dbReference>
<feature type="transmembrane region" description="Helical" evidence="6">
    <location>
        <begin position="105"/>
        <end position="129"/>
    </location>
</feature>
<gene>
    <name evidence="8" type="ORF">NSPZN2_50099</name>
</gene>
<name>A0ABN7M521_9BACT</name>
<feature type="transmembrane region" description="Helical" evidence="6">
    <location>
        <begin position="352"/>
        <end position="375"/>
    </location>
</feature>
<dbReference type="PANTHER" id="PTHR23513">
    <property type="entry name" value="INTEGRAL MEMBRANE EFFLUX PROTEIN-RELATED"/>
    <property type="match status" value="1"/>
</dbReference>
<feature type="transmembrane region" description="Helical" evidence="6">
    <location>
        <begin position="51"/>
        <end position="70"/>
    </location>
</feature>
<keyword evidence="3 6" id="KW-0812">Transmembrane</keyword>